<dbReference type="PANTHER" id="PTHR19879">
    <property type="entry name" value="TRANSCRIPTION INITIATION FACTOR TFIID"/>
    <property type="match status" value="1"/>
</dbReference>
<proteinExistence type="predicted"/>
<dbReference type="SMART" id="SM00320">
    <property type="entry name" value="WD40"/>
    <property type="match status" value="13"/>
</dbReference>
<dbReference type="GO" id="GO:0009116">
    <property type="term" value="P:nucleoside metabolic process"/>
    <property type="evidence" value="ECO:0007669"/>
    <property type="project" value="InterPro"/>
</dbReference>
<name>A0A8H8VJ98_ORBOL</name>
<feature type="repeat" description="WD" evidence="3">
    <location>
        <begin position="959"/>
        <end position="1000"/>
    </location>
</feature>
<dbReference type="CDD" id="cd00200">
    <property type="entry name" value="WD40"/>
    <property type="match status" value="2"/>
</dbReference>
<dbReference type="InterPro" id="IPR015943">
    <property type="entry name" value="WD40/YVTN_repeat-like_dom_sf"/>
</dbReference>
<feature type="repeat" description="WD" evidence="3">
    <location>
        <begin position="1167"/>
        <end position="1199"/>
    </location>
</feature>
<comment type="caution">
    <text evidence="5">The sequence shown here is derived from an EMBL/GenBank/DDBJ whole genome shotgun (WGS) entry which is preliminary data.</text>
</comment>
<reference evidence="5" key="1">
    <citation type="submission" date="2019-06" db="EMBL/GenBank/DDBJ databases">
        <authorList>
            <person name="Palmer J.M."/>
        </authorList>
    </citation>
    <scope>NUCLEOTIDE SEQUENCE</scope>
    <source>
        <strain evidence="5">TWF679</strain>
    </source>
</reference>
<dbReference type="Pfam" id="PF24883">
    <property type="entry name" value="NPHP3_N"/>
    <property type="match status" value="1"/>
</dbReference>
<dbReference type="PROSITE" id="PS00678">
    <property type="entry name" value="WD_REPEATS_1"/>
    <property type="match status" value="5"/>
</dbReference>
<dbReference type="PANTHER" id="PTHR19879:SF9">
    <property type="entry name" value="TRANSCRIPTION INITIATION FACTOR TFIID SUBUNIT 5"/>
    <property type="match status" value="1"/>
</dbReference>
<feature type="repeat" description="WD" evidence="3">
    <location>
        <begin position="1043"/>
        <end position="1077"/>
    </location>
</feature>
<dbReference type="InterPro" id="IPR035994">
    <property type="entry name" value="Nucleoside_phosphorylase_sf"/>
</dbReference>
<dbReference type="InterPro" id="IPR007111">
    <property type="entry name" value="NACHT_NTPase"/>
</dbReference>
<dbReference type="SUPFAM" id="SSF52540">
    <property type="entry name" value="P-loop containing nucleoside triphosphate hydrolases"/>
    <property type="match status" value="1"/>
</dbReference>
<feature type="repeat" description="WD" evidence="3">
    <location>
        <begin position="1084"/>
        <end position="1124"/>
    </location>
</feature>
<dbReference type="OrthoDB" id="674604at2759"/>
<dbReference type="SUPFAM" id="SSF53167">
    <property type="entry name" value="Purine and uridine phosphorylases"/>
    <property type="match status" value="1"/>
</dbReference>
<evidence type="ECO:0000256" key="2">
    <source>
        <dbReference type="ARBA" id="ARBA00022737"/>
    </source>
</evidence>
<dbReference type="InterPro" id="IPR027417">
    <property type="entry name" value="P-loop_NTPase"/>
</dbReference>
<evidence type="ECO:0000256" key="3">
    <source>
        <dbReference type="PROSITE-ProRule" id="PRU00221"/>
    </source>
</evidence>
<accession>A0A8H8VJ98</accession>
<dbReference type="GO" id="GO:0003824">
    <property type="term" value="F:catalytic activity"/>
    <property type="evidence" value="ECO:0007669"/>
    <property type="project" value="InterPro"/>
</dbReference>
<feature type="repeat" description="WD" evidence="3">
    <location>
        <begin position="1400"/>
        <end position="1441"/>
    </location>
</feature>
<dbReference type="InterPro" id="IPR036322">
    <property type="entry name" value="WD40_repeat_dom_sf"/>
</dbReference>
<feature type="domain" description="NACHT" evidence="4">
    <location>
        <begin position="367"/>
        <end position="518"/>
    </location>
</feature>
<dbReference type="InterPro" id="IPR020472">
    <property type="entry name" value="WD40_PAC1"/>
</dbReference>
<dbReference type="PROSITE" id="PS50082">
    <property type="entry name" value="WD_REPEATS_2"/>
    <property type="match status" value="12"/>
</dbReference>
<protein>
    <recommendedName>
        <fullName evidence="4">NACHT domain-containing protein</fullName>
    </recommendedName>
</protein>
<dbReference type="InterPro" id="IPR056884">
    <property type="entry name" value="NPHP3-like_N"/>
</dbReference>
<gene>
    <name evidence="5" type="ORF">TWF679_009636</name>
</gene>
<dbReference type="PRINTS" id="PR00320">
    <property type="entry name" value="GPROTEINBRPT"/>
</dbReference>
<dbReference type="Pfam" id="PF00400">
    <property type="entry name" value="WD40"/>
    <property type="match status" value="12"/>
</dbReference>
<dbReference type="InterPro" id="IPR019775">
    <property type="entry name" value="WD40_repeat_CS"/>
</dbReference>
<dbReference type="PROSITE" id="PS50294">
    <property type="entry name" value="WD_REPEATS_REGION"/>
    <property type="match status" value="12"/>
</dbReference>
<evidence type="ECO:0000313" key="5">
    <source>
        <dbReference type="EMBL" id="KAF3220257.1"/>
    </source>
</evidence>
<feature type="repeat" description="WD" evidence="3">
    <location>
        <begin position="1125"/>
        <end position="1166"/>
    </location>
</feature>
<feature type="repeat" description="WD" evidence="3">
    <location>
        <begin position="1359"/>
        <end position="1391"/>
    </location>
</feature>
<evidence type="ECO:0000313" key="6">
    <source>
        <dbReference type="Proteomes" id="UP000614610"/>
    </source>
</evidence>
<dbReference type="SUPFAM" id="SSF50978">
    <property type="entry name" value="WD40 repeat-like"/>
    <property type="match status" value="3"/>
</dbReference>
<dbReference type="InterPro" id="IPR001680">
    <property type="entry name" value="WD40_rpt"/>
</dbReference>
<dbReference type="Gene3D" id="2.130.10.10">
    <property type="entry name" value="YVTN repeat-like/Quinoprotein amine dehydrogenase"/>
    <property type="match status" value="4"/>
</dbReference>
<feature type="repeat" description="WD" evidence="3">
    <location>
        <begin position="1001"/>
        <end position="1042"/>
    </location>
</feature>
<evidence type="ECO:0000256" key="1">
    <source>
        <dbReference type="ARBA" id="ARBA00022574"/>
    </source>
</evidence>
<feature type="repeat" description="WD" evidence="3">
    <location>
        <begin position="1291"/>
        <end position="1323"/>
    </location>
</feature>
<dbReference type="EMBL" id="WIWT01000007">
    <property type="protein sequence ID" value="KAF3220257.1"/>
    <property type="molecule type" value="Genomic_DNA"/>
</dbReference>
<feature type="repeat" description="WD" evidence="3">
    <location>
        <begin position="1208"/>
        <end position="1240"/>
    </location>
</feature>
<keyword evidence="2" id="KW-0677">Repeat</keyword>
<sequence>MNCQDYTTGWICALPLEFTAAKVILDERHPQLPQDGSDPNTYEFGRIGCCNVIIACLPFGEYGVTSAAAAIVHMRRSFPFLKASLMVGIAGGVPLPHDIRLGDVVVSKPVPGFGGVLQYDFGKTIQKGQFVQTGVLNKPSRNFLTALAKLESEHLLRQNNGIDEIITNSLEPDGIIPQEFARPSNDTDQLFQAHYDHPFKNSTSCDQCDSRMIVQRAPRLRDQCRIHYGLIASGNQVMKDGITRDRIAQEKDILAFEMEAAGIMDELPSLVIRGICDYSDNHKNKIWQPYAALSAAIFAKELLLRLPIRAGDKNNRAQRVNLNLPTAEGAAFGSYADQHEPECLEGTRVDLLSTIKQWINSPQEKAGIFWLVGGAGTGKSTISRTIARSLEEKSQLGASFFFKRGEADRSNGALFFTTIANQLATHLDGVASSIQEAIQSNPDIPGKALKEQFDKLILQPLSKIKPADFGYNARLILLIDALDECEGKEDVEVIICLLGQLKFIGTIDVRVFLTSRPDFPIRTTFKKLPEGIHQYIILHEAPKIEHDIVLFLKHELSKIRNERSLPQGWPGDQITKRLVEMATPLFIYAATMCRFLGDTSWDPEERIKELLNRQSERVSQLHGTYLPILKQLVIGQDDARAKRLIEEFRQIVGTIVNIFSPLSISSLASLLSGSVPGSVPENIVDCRLKPLYSVLNVPDNRSDPVRIFHLSFRDFLVDNSLRKENPFWVDEKGSHEMIANKCIDLMSGSAGLKRNICNLSSPGTLLSEIDKEVVEKHLAPELRYACRYWIYHLIRSGYRLVNGSQTHRFFQEHLLHWLEAASLLNIIPEALDALNTLTSFIDAENGESISKFIYDIKRFMLQNQDVLHEAPLQVYYSALIFAPRKCTIREIFDPERMITWMKQSPRVQKGWGTFLQTLEDNNGVVRAITFSSDGRVLVSGSYDKTIRLWNAPRTPPQILEGHNGYVSAITFSSDNKILGSSSTDETIKLWNTTSGTLLQTLKEHNSQVNAIAFSADSKILASGSENKVIRLWDITSGALLQTLEGHTGRICAVTFSPNSKILASSSSDTTVRLWNISGALLRILEGHNSWVNAIVFSPDGKILASGSSSTIRFWDTTSGMLLKTLKENNDRICVIAFSPDGKMLASGCKDANVRLWDAASGTLLQTLKGHNNWIRAIAFSPDGKILASCSSDRAVRLWDTSEALSQTPEEHSNQISAITFSSNGKKLASGSSDTTVKLWNTSGTLLGTLRGHYDCISTIVFSPDDTMLASGSHDGTIKLWSASGTLLKTLMKRSYNWVCAIAFSPDGKILASGFSDRTIMLWDASGVLLQTPTWLLDGPSMGSLQILARLLDVAPLQTLKQDSGMACAIAFSSDDNMLASGSHTGTIRLWNASGTLLKTLEGHDDWVCAIAFSPDGKILTSGSRDKTVRLWDAASGAPLQVFLAGGWVNRLAFSRDGRYIDTQEQSYSYQSDEFLQVSGDANQYEKIFIKGEWLTRGEERLIWLPHNRRATCSAVSDNMIALGHLSGAISFFKLVFDSSSSL</sequence>
<dbReference type="PROSITE" id="PS50837">
    <property type="entry name" value="NACHT"/>
    <property type="match status" value="1"/>
</dbReference>
<feature type="repeat" description="WD" evidence="3">
    <location>
        <begin position="1249"/>
        <end position="1281"/>
    </location>
</feature>
<dbReference type="Proteomes" id="UP000614610">
    <property type="component" value="Unassembled WGS sequence"/>
</dbReference>
<dbReference type="Gene3D" id="3.40.50.300">
    <property type="entry name" value="P-loop containing nucleotide triphosphate hydrolases"/>
    <property type="match status" value="1"/>
</dbReference>
<organism evidence="5 6">
    <name type="scientific">Orbilia oligospora</name>
    <name type="common">Nematode-trapping fungus</name>
    <name type="synonym">Arthrobotrys oligospora</name>
    <dbReference type="NCBI Taxonomy" id="2813651"/>
    <lineage>
        <taxon>Eukaryota</taxon>
        <taxon>Fungi</taxon>
        <taxon>Dikarya</taxon>
        <taxon>Ascomycota</taxon>
        <taxon>Pezizomycotina</taxon>
        <taxon>Orbiliomycetes</taxon>
        <taxon>Orbiliales</taxon>
        <taxon>Orbiliaceae</taxon>
        <taxon>Orbilia</taxon>
    </lineage>
</organism>
<feature type="repeat" description="WD" evidence="3">
    <location>
        <begin position="918"/>
        <end position="950"/>
    </location>
</feature>
<keyword evidence="1 3" id="KW-0853">WD repeat</keyword>
<dbReference type="Gene3D" id="3.40.50.1580">
    <property type="entry name" value="Nucleoside phosphorylase domain"/>
    <property type="match status" value="1"/>
</dbReference>
<evidence type="ECO:0000259" key="4">
    <source>
        <dbReference type="PROSITE" id="PS50837"/>
    </source>
</evidence>